<accession>A0A9D1LJ12</accession>
<protein>
    <recommendedName>
        <fullName evidence="6">SpaA-like prealbumin fold domain-containing protein</fullName>
    </recommendedName>
</protein>
<evidence type="ECO:0000259" key="6">
    <source>
        <dbReference type="Pfam" id="PF17802"/>
    </source>
</evidence>
<keyword evidence="4" id="KW-0472">Membrane</keyword>
<proteinExistence type="inferred from homology"/>
<dbReference type="Pfam" id="PF17802">
    <property type="entry name" value="SpaA"/>
    <property type="match status" value="3"/>
</dbReference>
<dbReference type="InterPro" id="IPR041033">
    <property type="entry name" value="SpaA_PFL_dom_1"/>
</dbReference>
<keyword evidence="3 5" id="KW-0732">Signal</keyword>
<sequence length="731" mass="81002">MNKKIRNILLLLLISVFAFPLSTKAVSITNKTLWADLGYSDATYSTRGYGERHARYIGRWRTNESGTPNVFCAEPGADFRSNSTVSGYSNPQSDPPDDGQWVSGITSSVEDLEKVMSCWTNSNANTVATQGIIWELISNERDEINANEILKGDYRPYMSNGSVYGNQSGVNSFYELIDSGHSAVFNQYKAVLRCAARFNVTPSFATSSEVPNNSNTLQLTSYNDDTQTFSRTFKHSSSIASDLLKYYEVSAPSGVTVTKTNTGITVSTKNEYENKSDAVRITLTYAYKENGDELNNYGPLRYYINRNSSKQTLIRGSATKTVYLYVYTGKRPTYQLRVQKKDEDGNVMSGVKFNVYSNSSLTDKIGTTTATGSDGWAYLKGIKKVGKYYIQEADTPDGYITNKEVVTVNVTGSNREGSNSYATASQTFVNKYMHLKLSKQTINSEGEVIDVEDYTGNNCTGDYIGPVFTLSKDGKDIYVKQNSAGNYIVSSESESGSTNEIRTCNGKFDIEKIESGTYEITEIEAPNGYTLPENPTQTVTVTKGQDATAMVMYNGVTGVIFNKISENGELIDGGKYALQQRVNGVYRDMLLKKEEGVSYSYVEDLKEEDDGATYILETTNGTINVKNLPPGEYRFVEKQAPEGYDIIKDKDSNATFTISDKGIFGEDGQPVTDYYQVRLVNQKTRVSGSYDQAELIVTIITGRKVINYALIVGGLVVILILLIVLRKKFKK</sequence>
<evidence type="ECO:0000313" key="8">
    <source>
        <dbReference type="Proteomes" id="UP000824074"/>
    </source>
</evidence>
<dbReference type="AlphaFoldDB" id="A0A9D1LJ12"/>
<reference evidence="7" key="1">
    <citation type="submission" date="2020-10" db="EMBL/GenBank/DDBJ databases">
        <authorList>
            <person name="Gilroy R."/>
        </authorList>
    </citation>
    <scope>NUCLEOTIDE SEQUENCE</scope>
    <source>
        <strain evidence="7">CHK193-30670</strain>
    </source>
</reference>
<feature type="domain" description="SpaA-like prealbumin fold" evidence="6">
    <location>
        <begin position="336"/>
        <end position="414"/>
    </location>
</feature>
<dbReference type="Gene3D" id="2.60.40.10">
    <property type="entry name" value="Immunoglobulins"/>
    <property type="match status" value="3"/>
</dbReference>
<dbReference type="EMBL" id="DVMT01000043">
    <property type="protein sequence ID" value="HIU40511.1"/>
    <property type="molecule type" value="Genomic_DNA"/>
</dbReference>
<gene>
    <name evidence="7" type="ORF">IAB68_04345</name>
</gene>
<keyword evidence="2" id="KW-0964">Secreted</keyword>
<comment type="similarity">
    <text evidence="1">Belongs to the serine-aspartate repeat-containing protein (SDr) family.</text>
</comment>
<organism evidence="7 8">
    <name type="scientific">Candidatus Aphodocola excrementigallinarum</name>
    <dbReference type="NCBI Taxonomy" id="2840670"/>
    <lineage>
        <taxon>Bacteria</taxon>
        <taxon>Bacillati</taxon>
        <taxon>Bacillota</taxon>
        <taxon>Bacilli</taxon>
        <taxon>Candidatus Aphodocola</taxon>
    </lineage>
</organism>
<dbReference type="PANTHER" id="PTHR36108:SF13">
    <property type="entry name" value="COLOSSIN-B-RELATED"/>
    <property type="match status" value="1"/>
</dbReference>
<dbReference type="PANTHER" id="PTHR36108">
    <property type="entry name" value="COLOSSIN-B-RELATED"/>
    <property type="match status" value="1"/>
</dbReference>
<reference evidence="7" key="2">
    <citation type="journal article" date="2021" name="PeerJ">
        <title>Extensive microbial diversity within the chicken gut microbiome revealed by metagenomics and culture.</title>
        <authorList>
            <person name="Gilroy R."/>
            <person name="Ravi A."/>
            <person name="Getino M."/>
            <person name="Pursley I."/>
            <person name="Horton D.L."/>
            <person name="Alikhan N.F."/>
            <person name="Baker D."/>
            <person name="Gharbi K."/>
            <person name="Hall N."/>
            <person name="Watson M."/>
            <person name="Adriaenssens E.M."/>
            <person name="Foster-Nyarko E."/>
            <person name="Jarju S."/>
            <person name="Secka A."/>
            <person name="Antonio M."/>
            <person name="Oren A."/>
            <person name="Chaudhuri R.R."/>
            <person name="La Ragione R."/>
            <person name="Hildebrand F."/>
            <person name="Pallen M.J."/>
        </authorList>
    </citation>
    <scope>NUCLEOTIDE SEQUENCE</scope>
    <source>
        <strain evidence="7">CHK193-30670</strain>
    </source>
</reference>
<feature type="signal peptide" evidence="5">
    <location>
        <begin position="1"/>
        <end position="25"/>
    </location>
</feature>
<feature type="transmembrane region" description="Helical" evidence="4">
    <location>
        <begin position="705"/>
        <end position="725"/>
    </location>
</feature>
<feature type="domain" description="SpaA-like prealbumin fold" evidence="6">
    <location>
        <begin position="488"/>
        <end position="553"/>
    </location>
</feature>
<comment type="caution">
    <text evidence="7">The sequence shown here is derived from an EMBL/GenBank/DDBJ whole genome shotgun (WGS) entry which is preliminary data.</text>
</comment>
<evidence type="ECO:0000256" key="1">
    <source>
        <dbReference type="ARBA" id="ARBA00007257"/>
    </source>
</evidence>
<dbReference type="InterPro" id="IPR013783">
    <property type="entry name" value="Ig-like_fold"/>
</dbReference>
<evidence type="ECO:0000313" key="7">
    <source>
        <dbReference type="EMBL" id="HIU40511.1"/>
    </source>
</evidence>
<evidence type="ECO:0000256" key="2">
    <source>
        <dbReference type="ARBA" id="ARBA00022525"/>
    </source>
</evidence>
<evidence type="ECO:0000256" key="4">
    <source>
        <dbReference type="SAM" id="Phobius"/>
    </source>
</evidence>
<evidence type="ECO:0000256" key="5">
    <source>
        <dbReference type="SAM" id="SignalP"/>
    </source>
</evidence>
<name>A0A9D1LJ12_9FIRM</name>
<feature type="chain" id="PRO_5039374350" description="SpaA-like prealbumin fold domain-containing protein" evidence="5">
    <location>
        <begin position="26"/>
        <end position="731"/>
    </location>
</feature>
<keyword evidence="4" id="KW-1133">Transmembrane helix</keyword>
<feature type="domain" description="SpaA-like prealbumin fold" evidence="6">
    <location>
        <begin position="561"/>
        <end position="662"/>
    </location>
</feature>
<keyword evidence="4" id="KW-0812">Transmembrane</keyword>
<dbReference type="Proteomes" id="UP000824074">
    <property type="component" value="Unassembled WGS sequence"/>
</dbReference>
<evidence type="ECO:0000256" key="3">
    <source>
        <dbReference type="ARBA" id="ARBA00022729"/>
    </source>
</evidence>